<protein>
    <submittedName>
        <fullName evidence="1">Uncharacterized protein</fullName>
    </submittedName>
</protein>
<organism evidence="1">
    <name type="scientific">bioreactor metagenome</name>
    <dbReference type="NCBI Taxonomy" id="1076179"/>
    <lineage>
        <taxon>unclassified sequences</taxon>
        <taxon>metagenomes</taxon>
        <taxon>ecological metagenomes</taxon>
    </lineage>
</organism>
<proteinExistence type="predicted"/>
<sequence length="113" mass="12568">MDLRQRVRCHDVDKPVDSQTGRIGIDQQRREPARAGGLFGARNHHIEVGNAAVGDVRLGSVDDVVAPLQRGHRLRRCHVRSTVRLGECKSRHLGAVRAGLYVVRHQRGMALLP</sequence>
<evidence type="ECO:0000313" key="1">
    <source>
        <dbReference type="EMBL" id="MPM44539.1"/>
    </source>
</evidence>
<comment type="caution">
    <text evidence="1">The sequence shown here is derived from an EMBL/GenBank/DDBJ whole genome shotgun (WGS) entry which is preliminary data.</text>
</comment>
<gene>
    <name evidence="1" type="ORF">SDC9_91217</name>
</gene>
<name>A0A644ZU56_9ZZZZ</name>
<dbReference type="AlphaFoldDB" id="A0A644ZU56"/>
<dbReference type="EMBL" id="VSSQ01010516">
    <property type="protein sequence ID" value="MPM44539.1"/>
    <property type="molecule type" value="Genomic_DNA"/>
</dbReference>
<dbReference type="AntiFam" id="ANF00250">
    <property type="entry name" value="Shadow ORF (opposite ACADL)"/>
</dbReference>
<reference evidence="1" key="1">
    <citation type="submission" date="2019-08" db="EMBL/GenBank/DDBJ databases">
        <authorList>
            <person name="Kucharzyk K."/>
            <person name="Murdoch R.W."/>
            <person name="Higgins S."/>
            <person name="Loffler F."/>
        </authorList>
    </citation>
    <scope>NUCLEOTIDE SEQUENCE</scope>
</reference>
<accession>A0A644ZU56</accession>